<dbReference type="PANTHER" id="PTHR31403">
    <property type="entry name" value="PHOSPHOLIPASE A1-IBETA2, CHLOROPLASTIC"/>
    <property type="match status" value="1"/>
</dbReference>
<gene>
    <name evidence="10" type="ORF">KI387_034413</name>
</gene>
<comment type="caution">
    <text evidence="10">The sequence shown here is derived from an EMBL/GenBank/DDBJ whole genome shotgun (WGS) entry which is preliminary data.</text>
</comment>
<keyword evidence="11" id="KW-1185">Reference proteome</keyword>
<dbReference type="Pfam" id="PF01764">
    <property type="entry name" value="Lipase_3"/>
    <property type="match status" value="1"/>
</dbReference>
<dbReference type="Proteomes" id="UP000824469">
    <property type="component" value="Unassembled WGS sequence"/>
</dbReference>
<dbReference type="OMA" id="LHCISTR"/>
<dbReference type="PANTHER" id="PTHR31403:SF7">
    <property type="entry name" value="PHOSPHOLIPASE A1-IGAMMA3, CHLOROPLASTIC"/>
    <property type="match status" value="1"/>
</dbReference>
<evidence type="ECO:0000256" key="8">
    <source>
        <dbReference type="ARBA" id="ARBA00023098"/>
    </source>
</evidence>
<organism evidence="10 11">
    <name type="scientific">Taxus chinensis</name>
    <name type="common">Chinese yew</name>
    <name type="synonym">Taxus wallichiana var. chinensis</name>
    <dbReference type="NCBI Taxonomy" id="29808"/>
    <lineage>
        <taxon>Eukaryota</taxon>
        <taxon>Viridiplantae</taxon>
        <taxon>Streptophyta</taxon>
        <taxon>Embryophyta</taxon>
        <taxon>Tracheophyta</taxon>
        <taxon>Spermatophyta</taxon>
        <taxon>Pinopsida</taxon>
        <taxon>Pinidae</taxon>
        <taxon>Conifers II</taxon>
        <taxon>Cupressales</taxon>
        <taxon>Taxaceae</taxon>
        <taxon>Taxus</taxon>
    </lineage>
</organism>
<evidence type="ECO:0000256" key="2">
    <source>
        <dbReference type="ARBA" id="ARBA00010701"/>
    </source>
</evidence>
<evidence type="ECO:0000256" key="1">
    <source>
        <dbReference type="ARBA" id="ARBA00004229"/>
    </source>
</evidence>
<sequence>MALSKLAIGNWKKAEYYLSEYNDKINGDGDRDGKTKTVTQLCNIWREIHGAKHWNGLLDPINPLLKAEILRYGDFAQQCYDSFDNDQSSKYYGNCKRSKSSLSHRLELVKCGRGYQVTKYIYANTRVLDSFFGEETNDSGAWIGFIAVCIDPDEIKRLGRRDIVVAWRGTETPHEWMQNLRDILVPATTSHATTCSNIQTLSKPDARVEKGFLSCYTSTDEDSVRCRFSAREIVVGEITRLLNEHKDEQQNLSITFTGHSLGAALATLSAYDVKQIIVNSQDCMSSIPVTVFAFASPRVGNLSFSQHMEEIGVNVLRLVNSRDLVPKVPGVIVNEKLGWLTKILHWLPWAYVHVGVEIVFDSSVSPLLKKTHNPAFFHNLEVYLHLVDGFQGNKKLPFKSSGRDAALVNKSSDLLIETLQIPSYWWERRNKEVVKRVDGILVYSPTTPTPIPLPLLLSPH</sequence>
<keyword evidence="7" id="KW-0442">Lipid degradation</keyword>
<evidence type="ECO:0000256" key="3">
    <source>
        <dbReference type="ARBA" id="ARBA00022528"/>
    </source>
</evidence>
<protein>
    <recommendedName>
        <fullName evidence="9">Fungal lipase-type domain-containing protein</fullName>
    </recommendedName>
</protein>
<dbReference type="EMBL" id="JAHRHJ020003813">
    <property type="protein sequence ID" value="KAH9290296.1"/>
    <property type="molecule type" value="Genomic_DNA"/>
</dbReference>
<dbReference type="InterPro" id="IPR029058">
    <property type="entry name" value="AB_hydrolase_fold"/>
</dbReference>
<dbReference type="CDD" id="cd00519">
    <property type="entry name" value="Lipase_3"/>
    <property type="match status" value="1"/>
</dbReference>
<evidence type="ECO:0000259" key="9">
    <source>
        <dbReference type="Pfam" id="PF01764"/>
    </source>
</evidence>
<feature type="domain" description="Fungal lipase-type" evidence="9">
    <location>
        <begin position="164"/>
        <end position="330"/>
    </location>
</feature>
<dbReference type="Gene3D" id="3.40.50.1820">
    <property type="entry name" value="alpha/beta hydrolase"/>
    <property type="match status" value="1"/>
</dbReference>
<proteinExistence type="inferred from homology"/>
<evidence type="ECO:0000313" key="10">
    <source>
        <dbReference type="EMBL" id="KAH9290296.1"/>
    </source>
</evidence>
<dbReference type="InterPro" id="IPR002921">
    <property type="entry name" value="Fungal_lipase-type"/>
</dbReference>
<dbReference type="FunFam" id="3.40.50.1820:FF:000065">
    <property type="entry name" value="Phospholipase A1-II 3"/>
    <property type="match status" value="1"/>
</dbReference>
<evidence type="ECO:0000256" key="6">
    <source>
        <dbReference type="ARBA" id="ARBA00022946"/>
    </source>
</evidence>
<accession>A0AA38C000</accession>
<name>A0AA38C000_TAXCH</name>
<evidence type="ECO:0000256" key="7">
    <source>
        <dbReference type="ARBA" id="ARBA00022963"/>
    </source>
</evidence>
<dbReference type="AlphaFoldDB" id="A0AA38C000"/>
<dbReference type="SUPFAM" id="SSF53474">
    <property type="entry name" value="alpha/beta-Hydrolases"/>
    <property type="match status" value="1"/>
</dbReference>
<comment type="similarity">
    <text evidence="2">Belongs to the AB hydrolase superfamily. Lipase family.</text>
</comment>
<evidence type="ECO:0000256" key="4">
    <source>
        <dbReference type="ARBA" id="ARBA00022640"/>
    </source>
</evidence>
<keyword evidence="8" id="KW-0443">Lipid metabolism</keyword>
<keyword evidence="3" id="KW-0150">Chloroplast</keyword>
<dbReference type="GO" id="GO:0008970">
    <property type="term" value="F:phospholipase A1 activity"/>
    <property type="evidence" value="ECO:0007669"/>
    <property type="project" value="UniProtKB-ARBA"/>
</dbReference>
<keyword evidence="5" id="KW-0378">Hydrolase</keyword>
<dbReference type="GO" id="GO:0009507">
    <property type="term" value="C:chloroplast"/>
    <property type="evidence" value="ECO:0007669"/>
    <property type="project" value="UniProtKB-SubCell"/>
</dbReference>
<evidence type="ECO:0000313" key="11">
    <source>
        <dbReference type="Proteomes" id="UP000824469"/>
    </source>
</evidence>
<keyword evidence="6" id="KW-0809">Transit peptide</keyword>
<evidence type="ECO:0000256" key="5">
    <source>
        <dbReference type="ARBA" id="ARBA00022801"/>
    </source>
</evidence>
<reference evidence="10 11" key="1">
    <citation type="journal article" date="2021" name="Nat. Plants">
        <title>The Taxus genome provides insights into paclitaxel biosynthesis.</title>
        <authorList>
            <person name="Xiong X."/>
            <person name="Gou J."/>
            <person name="Liao Q."/>
            <person name="Li Y."/>
            <person name="Zhou Q."/>
            <person name="Bi G."/>
            <person name="Li C."/>
            <person name="Du R."/>
            <person name="Wang X."/>
            <person name="Sun T."/>
            <person name="Guo L."/>
            <person name="Liang H."/>
            <person name="Lu P."/>
            <person name="Wu Y."/>
            <person name="Zhang Z."/>
            <person name="Ro D.K."/>
            <person name="Shang Y."/>
            <person name="Huang S."/>
            <person name="Yan J."/>
        </authorList>
    </citation>
    <scope>NUCLEOTIDE SEQUENCE [LARGE SCALE GENOMIC DNA]</scope>
    <source>
        <strain evidence="10">Ta-2019</strain>
    </source>
</reference>
<comment type="subcellular location">
    <subcellularLocation>
        <location evidence="1">Plastid</location>
        <location evidence="1">Chloroplast</location>
    </subcellularLocation>
</comment>
<dbReference type="GO" id="GO:0016042">
    <property type="term" value="P:lipid catabolic process"/>
    <property type="evidence" value="ECO:0007669"/>
    <property type="project" value="UniProtKB-KW"/>
</dbReference>
<keyword evidence="4" id="KW-0934">Plastid</keyword>